<evidence type="ECO:0000313" key="2">
    <source>
        <dbReference type="Proteomes" id="UP001596411"/>
    </source>
</evidence>
<protein>
    <recommendedName>
        <fullName evidence="3">TonB-dependent receptor</fullName>
    </recommendedName>
</protein>
<dbReference type="SUPFAM" id="SSF56935">
    <property type="entry name" value="Porins"/>
    <property type="match status" value="1"/>
</dbReference>
<reference evidence="2" key="1">
    <citation type="journal article" date="2019" name="Int. J. Syst. Evol. Microbiol.">
        <title>The Global Catalogue of Microorganisms (GCM) 10K type strain sequencing project: providing services to taxonomists for standard genome sequencing and annotation.</title>
        <authorList>
            <consortium name="The Broad Institute Genomics Platform"/>
            <consortium name="The Broad Institute Genome Sequencing Center for Infectious Disease"/>
            <person name="Wu L."/>
            <person name="Ma J."/>
        </authorList>
    </citation>
    <scope>NUCLEOTIDE SEQUENCE [LARGE SCALE GENOMIC DNA]</scope>
    <source>
        <strain evidence="2">CGMCC 1.13666</strain>
    </source>
</reference>
<dbReference type="Proteomes" id="UP001596411">
    <property type="component" value="Unassembled WGS sequence"/>
</dbReference>
<name>A0ABW2F2S7_9GAMM</name>
<dbReference type="InterPro" id="IPR037066">
    <property type="entry name" value="Plug_dom_sf"/>
</dbReference>
<evidence type="ECO:0008006" key="3">
    <source>
        <dbReference type="Google" id="ProtNLM"/>
    </source>
</evidence>
<sequence>MKRALCCGAIPTLLPLSLRGLGRGGMRVRQDIPTGHTGNLFLAPALLREVQVTRGALSSRYGDNAMGGAVSCETSLELRNLADKTRYRPDGDLGDGRSLLVNLSLQW</sequence>
<dbReference type="EMBL" id="JBHSZP010000043">
    <property type="protein sequence ID" value="MFC7091740.1"/>
    <property type="molecule type" value="Genomic_DNA"/>
</dbReference>
<dbReference type="Gene3D" id="2.170.130.10">
    <property type="entry name" value="TonB-dependent receptor, plug domain"/>
    <property type="match status" value="1"/>
</dbReference>
<evidence type="ECO:0000313" key="1">
    <source>
        <dbReference type="EMBL" id="MFC7091740.1"/>
    </source>
</evidence>
<proteinExistence type="predicted"/>
<accession>A0ABW2F2S7</accession>
<gene>
    <name evidence="1" type="ORF">ACFQH5_19540</name>
</gene>
<keyword evidence="2" id="KW-1185">Reference proteome</keyword>
<comment type="caution">
    <text evidence="1">The sequence shown here is derived from an EMBL/GenBank/DDBJ whole genome shotgun (WGS) entry which is preliminary data.</text>
</comment>
<organism evidence="1 2">
    <name type="scientific">Halomonas salifodinae</name>
    <dbReference type="NCBI Taxonomy" id="438745"/>
    <lineage>
        <taxon>Bacteria</taxon>
        <taxon>Pseudomonadati</taxon>
        <taxon>Pseudomonadota</taxon>
        <taxon>Gammaproteobacteria</taxon>
        <taxon>Oceanospirillales</taxon>
        <taxon>Halomonadaceae</taxon>
        <taxon>Halomonas</taxon>
    </lineage>
</organism>
<dbReference type="RefSeq" id="WP_346061198.1">
    <property type="nucleotide sequence ID" value="NZ_BAAADR010000003.1"/>
</dbReference>